<dbReference type="KEGG" id="tki:TKV_c22520"/>
<keyword evidence="2" id="KW-1185">Reference proteome</keyword>
<gene>
    <name evidence="1" type="ORF">TKV_c22520</name>
</gene>
<accession>A0A097AU95</accession>
<organism evidence="1 2">
    <name type="scientific">Thermoanaerobacter kivui</name>
    <name type="common">Acetogenium kivui</name>
    <dbReference type="NCBI Taxonomy" id="2325"/>
    <lineage>
        <taxon>Bacteria</taxon>
        <taxon>Bacillati</taxon>
        <taxon>Bacillota</taxon>
        <taxon>Clostridia</taxon>
        <taxon>Thermoanaerobacterales</taxon>
        <taxon>Thermoanaerobacteraceae</taxon>
        <taxon>Thermoanaerobacter</taxon>
    </lineage>
</organism>
<dbReference type="Proteomes" id="UP000029669">
    <property type="component" value="Chromosome"/>
</dbReference>
<dbReference type="EMBL" id="CP009170">
    <property type="protein sequence ID" value="AIS53381.1"/>
    <property type="molecule type" value="Genomic_DNA"/>
</dbReference>
<protein>
    <submittedName>
        <fullName evidence="1">Uncharacterized protein</fullName>
    </submittedName>
</protein>
<dbReference type="HOGENOM" id="CLU_1593771_0_0_9"/>
<evidence type="ECO:0000313" key="1">
    <source>
        <dbReference type="EMBL" id="AIS53381.1"/>
    </source>
</evidence>
<proteinExistence type="predicted"/>
<dbReference type="AlphaFoldDB" id="A0A097AU95"/>
<dbReference type="STRING" id="2325.TKV_c22520"/>
<evidence type="ECO:0000313" key="2">
    <source>
        <dbReference type="Proteomes" id="UP000029669"/>
    </source>
</evidence>
<reference evidence="2" key="1">
    <citation type="journal article" date="2015" name="Genome Announc.">
        <title>Whole-Genome Sequences of 80 Environmental and Clinical Isolates of Burkholderia pseudomallei.</title>
        <authorList>
            <person name="Johnson S.L."/>
            <person name="Baker A.L."/>
            <person name="Chain P.S."/>
            <person name="Currie B.J."/>
            <person name="Daligault H.E."/>
            <person name="Davenport K.W."/>
            <person name="Davis C.B."/>
            <person name="Inglis T.J."/>
            <person name="Kaestli M."/>
            <person name="Koren S."/>
            <person name="Mayo M."/>
            <person name="Merritt A.J."/>
            <person name="Price E.P."/>
            <person name="Sarovich D.S."/>
            <person name="Warner J."/>
            <person name="Rosovitz M.J."/>
        </authorList>
    </citation>
    <scope>NUCLEOTIDE SEQUENCE [LARGE SCALE GENOMIC DNA]</scope>
    <source>
        <strain evidence="2">DSM 2030</strain>
    </source>
</reference>
<name>A0A097AU95_THEKI</name>
<sequence>MEIMKKMFSLLITFSLLIAVTFSTSFAMVSNSSDSKNIQKLEPEYIADYVTVYRSDYREIPYALNVNGIRVGTLKHKVWYSWEETWEINAVTGQKIRLVSKTNPVINDAVYYIQLNLAKGAVLKEILAPDGSYYRTLTRIEYTEPNTGLSIVREEYHTTFSSSLPTY</sequence>